<proteinExistence type="predicted"/>
<dbReference type="InParanoid" id="V4TDY8"/>
<reference evidence="1 2" key="1">
    <citation type="submission" date="2013-10" db="EMBL/GenBank/DDBJ databases">
        <authorList>
            <consortium name="International Citrus Genome Consortium"/>
            <person name="Jenkins J."/>
            <person name="Schmutz J."/>
            <person name="Prochnik S."/>
            <person name="Rokhsar D."/>
            <person name="Gmitter F."/>
            <person name="Ollitrault P."/>
            <person name="Machado M."/>
            <person name="Talon M."/>
            <person name="Wincker P."/>
            <person name="Jaillon O."/>
            <person name="Morgante M."/>
        </authorList>
    </citation>
    <scope>NUCLEOTIDE SEQUENCE</scope>
    <source>
        <strain evidence="2">cv. Clemenules</strain>
    </source>
</reference>
<gene>
    <name evidence="1" type="ORF">CICLE_v10003797mg</name>
</gene>
<keyword evidence="2" id="KW-1185">Reference proteome</keyword>
<dbReference type="AlphaFoldDB" id="V4TDY8"/>
<sequence>MKRRDNKNSDLTKENKILLARIINRICEYPKGISLDNCSIERYGSLLFVMRQKLCNVCVLSVYGNLTLLMRVYC</sequence>
<dbReference type="KEGG" id="cic:CICLE_v10003797mg"/>
<evidence type="ECO:0000313" key="1">
    <source>
        <dbReference type="EMBL" id="ESR47886.1"/>
    </source>
</evidence>
<accession>V4TDY8</accession>
<dbReference type="Proteomes" id="UP000030687">
    <property type="component" value="Unassembled WGS sequence"/>
</dbReference>
<evidence type="ECO:0000313" key="2">
    <source>
        <dbReference type="Proteomes" id="UP000030687"/>
    </source>
</evidence>
<dbReference type="Gramene" id="ESR47886">
    <property type="protein sequence ID" value="ESR47886"/>
    <property type="gene ID" value="CICLE_v10003797mg"/>
</dbReference>
<organism evidence="1 2">
    <name type="scientific">Citrus clementina</name>
    <name type="common">Clementine</name>
    <name type="synonym">Citrus deliciosa x Citrus sinensis</name>
    <dbReference type="NCBI Taxonomy" id="85681"/>
    <lineage>
        <taxon>Eukaryota</taxon>
        <taxon>Viridiplantae</taxon>
        <taxon>Streptophyta</taxon>
        <taxon>Embryophyta</taxon>
        <taxon>Tracheophyta</taxon>
        <taxon>Spermatophyta</taxon>
        <taxon>Magnoliopsida</taxon>
        <taxon>eudicotyledons</taxon>
        <taxon>Gunneridae</taxon>
        <taxon>Pentapetalae</taxon>
        <taxon>rosids</taxon>
        <taxon>malvids</taxon>
        <taxon>Sapindales</taxon>
        <taxon>Rutaceae</taxon>
        <taxon>Aurantioideae</taxon>
        <taxon>Citrus</taxon>
    </lineage>
</organism>
<protein>
    <submittedName>
        <fullName evidence="1">Uncharacterized protein</fullName>
    </submittedName>
</protein>
<dbReference type="EMBL" id="KI536799">
    <property type="protein sequence ID" value="ESR47886.1"/>
    <property type="molecule type" value="Genomic_DNA"/>
</dbReference>
<name>V4TDY8_CITCL</name>